<dbReference type="InterPro" id="IPR003439">
    <property type="entry name" value="ABC_transporter-like_ATP-bd"/>
</dbReference>
<dbReference type="InterPro" id="IPR036640">
    <property type="entry name" value="ABC1_TM_sf"/>
</dbReference>
<dbReference type="SUPFAM" id="SSF52540">
    <property type="entry name" value="P-loop containing nucleoside triphosphate hydrolases"/>
    <property type="match status" value="1"/>
</dbReference>
<organism evidence="12 13">
    <name type="scientific">Cyclotella cryptica</name>
    <dbReference type="NCBI Taxonomy" id="29204"/>
    <lineage>
        <taxon>Eukaryota</taxon>
        <taxon>Sar</taxon>
        <taxon>Stramenopiles</taxon>
        <taxon>Ochrophyta</taxon>
        <taxon>Bacillariophyta</taxon>
        <taxon>Coscinodiscophyceae</taxon>
        <taxon>Thalassiosirophycidae</taxon>
        <taxon>Stephanodiscales</taxon>
        <taxon>Stephanodiscaceae</taxon>
        <taxon>Cyclotella</taxon>
    </lineage>
</organism>
<feature type="region of interest" description="Disordered" evidence="8">
    <location>
        <begin position="13"/>
        <end position="62"/>
    </location>
</feature>
<gene>
    <name evidence="12" type="ORF">HJC23_013421</name>
</gene>
<comment type="similarity">
    <text evidence="1">Belongs to the ABC transporter superfamily. ABCD family. Peroxisomal fatty acyl CoA transporter (TC 3.A.1.203) subfamily.</text>
</comment>
<dbReference type="PROSITE" id="PS00211">
    <property type="entry name" value="ABC_TRANSPORTER_1"/>
    <property type="match status" value="1"/>
</dbReference>
<evidence type="ECO:0000256" key="1">
    <source>
        <dbReference type="ARBA" id="ARBA00008575"/>
    </source>
</evidence>
<evidence type="ECO:0000256" key="5">
    <source>
        <dbReference type="ARBA" id="ARBA00022840"/>
    </source>
</evidence>
<accession>A0ABD3P846</accession>
<dbReference type="Pfam" id="PF00005">
    <property type="entry name" value="ABC_tran"/>
    <property type="match status" value="1"/>
</dbReference>
<reference evidence="12 13" key="1">
    <citation type="journal article" date="2020" name="G3 (Bethesda)">
        <title>Improved Reference Genome for Cyclotella cryptica CCMP332, a Model for Cell Wall Morphogenesis, Salinity Adaptation, and Lipid Production in Diatoms (Bacillariophyta).</title>
        <authorList>
            <person name="Roberts W.R."/>
            <person name="Downey K.M."/>
            <person name="Ruck E.C."/>
            <person name="Traller J.C."/>
            <person name="Alverson A.J."/>
        </authorList>
    </citation>
    <scope>NUCLEOTIDE SEQUENCE [LARGE SCALE GENOMIC DNA]</scope>
    <source>
        <strain evidence="12 13">CCMP332</strain>
    </source>
</reference>
<dbReference type="Gene3D" id="1.20.1560.10">
    <property type="entry name" value="ABC transporter type 1, transmembrane domain"/>
    <property type="match status" value="1"/>
</dbReference>
<dbReference type="PROSITE" id="PS50893">
    <property type="entry name" value="ABC_TRANSPORTER_2"/>
    <property type="match status" value="1"/>
</dbReference>
<dbReference type="SUPFAM" id="SSF90123">
    <property type="entry name" value="ABC transporter transmembrane region"/>
    <property type="match status" value="1"/>
</dbReference>
<dbReference type="InterPro" id="IPR017871">
    <property type="entry name" value="ABC_transporter-like_CS"/>
</dbReference>
<evidence type="ECO:0000256" key="3">
    <source>
        <dbReference type="ARBA" id="ARBA00022692"/>
    </source>
</evidence>
<evidence type="ECO:0000256" key="7">
    <source>
        <dbReference type="ARBA" id="ARBA00023136"/>
    </source>
</evidence>
<feature type="compositionally biased region" description="Low complexity" evidence="8">
    <location>
        <begin position="22"/>
        <end position="37"/>
    </location>
</feature>
<evidence type="ECO:0008006" key="14">
    <source>
        <dbReference type="Google" id="ProtNLM"/>
    </source>
</evidence>
<dbReference type="InterPro" id="IPR050835">
    <property type="entry name" value="ABC_transporter_sub-D"/>
</dbReference>
<keyword evidence="7 9" id="KW-0472">Membrane</keyword>
<dbReference type="InterPro" id="IPR027417">
    <property type="entry name" value="P-loop_NTPase"/>
</dbReference>
<protein>
    <recommendedName>
        <fullName evidence="14">ATP-dependent transporter ycf16</fullName>
    </recommendedName>
</protein>
<dbReference type="Gene3D" id="3.40.50.300">
    <property type="entry name" value="P-loop containing nucleotide triphosphate hydrolases"/>
    <property type="match status" value="1"/>
</dbReference>
<name>A0ABD3P846_9STRA</name>
<evidence type="ECO:0000256" key="8">
    <source>
        <dbReference type="SAM" id="MobiDB-lite"/>
    </source>
</evidence>
<keyword evidence="2" id="KW-0813">Transport</keyword>
<dbReference type="AlphaFoldDB" id="A0ABD3P846"/>
<dbReference type="InterPro" id="IPR003593">
    <property type="entry name" value="AAA+_ATPase"/>
</dbReference>
<dbReference type="InterPro" id="IPR011527">
    <property type="entry name" value="ABC1_TM_dom"/>
</dbReference>
<feature type="domain" description="ABC transmembrane type-1" evidence="11">
    <location>
        <begin position="124"/>
        <end position="421"/>
    </location>
</feature>
<dbReference type="SMART" id="SM00382">
    <property type="entry name" value="AAA"/>
    <property type="match status" value="1"/>
</dbReference>
<feature type="transmembrane region" description="Helical" evidence="9">
    <location>
        <begin position="253"/>
        <end position="272"/>
    </location>
</feature>
<keyword evidence="4" id="KW-0547">Nucleotide-binding</keyword>
<dbReference type="CDD" id="cd03223">
    <property type="entry name" value="ABCD_peroxisomal_ALDP"/>
    <property type="match status" value="1"/>
</dbReference>
<evidence type="ECO:0000259" key="11">
    <source>
        <dbReference type="PROSITE" id="PS50929"/>
    </source>
</evidence>
<feature type="transmembrane region" description="Helical" evidence="9">
    <location>
        <begin position="121"/>
        <end position="139"/>
    </location>
</feature>
<dbReference type="PROSITE" id="PS50929">
    <property type="entry name" value="ABC_TM1F"/>
    <property type="match status" value="1"/>
</dbReference>
<evidence type="ECO:0000259" key="10">
    <source>
        <dbReference type="PROSITE" id="PS50893"/>
    </source>
</evidence>
<dbReference type="PANTHER" id="PTHR11384:SF59">
    <property type="entry name" value="LYSOSOMAL COBALAMIN TRANSPORTER ABCD4"/>
    <property type="match status" value="1"/>
</dbReference>
<proteinExistence type="inferred from homology"/>
<evidence type="ECO:0000256" key="9">
    <source>
        <dbReference type="SAM" id="Phobius"/>
    </source>
</evidence>
<sequence length="749" mass="83684">MKWKMDGTQHDFLALNNDDDNNNNNSSATAPATAMTSNDDPETGNQRRRGRTSPTGRYFSPAPNDYGIALVESADQDASTNNGSNASKSASHPPKNISAQVSAFLTMSLPYFRCSSSGRRLFYLMILLTLTNSAIRVYFSYLARDFWNALSEKNVDRFYSIMVTFCIAMVGLTPISVAYRYVRQMLAISWREWLTLRVLGLFMRNRVYYSLERGCHGDTMGAAHNRGQSDTVDNPDQRIAEDVRSFTEFSLSLFHTTITSIIDLTCFSFILFSIMPRLFMAIFTFASVGTFLTICIGKRLISLNYDALQKEADFRFALVRIRENAESIAFYCGEGVERKETERRFGMVIDNMGEINRAERNLDFLTTSYNYLTWILPIIVTAPEYFAGNVEMGVISQASSAFGHILDDLSIVINSFTDVSKFSAGIDRLHSFLRAIQELEPDRSLESLLSDPKGEKEAMLNAEPVGNSPLKGAIRVTEYDAELTNHLSSRDSPPLTEQIQSPIILSIRGLRLLTPDNKRILVQNLDLSVIKGKNLLIAGASGSGKSSLLRAIAGLWSTGEGEIVRPNADYVYFLPQRPYCPPGSLRDQLLYPSSELVDDNIGMTSPPNQRRLARKEWSDYDLLNVLTSVDLPDLASRAGDGDPIRGLRSVLDWGNTLSLGEQQRLAFGRLVCNRPRLVIMDESTSALDVVAEERMYSLLKELSPTYISVGHRPTLLAHHDFKLSLREGLGHISEIPPNTNNIDEGFILT</sequence>
<evidence type="ECO:0000313" key="13">
    <source>
        <dbReference type="Proteomes" id="UP001516023"/>
    </source>
</evidence>
<keyword evidence="5" id="KW-0067">ATP-binding</keyword>
<evidence type="ECO:0000256" key="2">
    <source>
        <dbReference type="ARBA" id="ARBA00022448"/>
    </source>
</evidence>
<feature type="transmembrane region" description="Helical" evidence="9">
    <location>
        <begin position="159"/>
        <end position="182"/>
    </location>
</feature>
<keyword evidence="6 9" id="KW-1133">Transmembrane helix</keyword>
<evidence type="ECO:0000313" key="12">
    <source>
        <dbReference type="EMBL" id="KAL3783376.1"/>
    </source>
</evidence>
<comment type="caution">
    <text evidence="12">The sequence shown here is derived from an EMBL/GenBank/DDBJ whole genome shotgun (WGS) entry which is preliminary data.</text>
</comment>
<dbReference type="Pfam" id="PF06472">
    <property type="entry name" value="ABC_membrane_2"/>
    <property type="match status" value="1"/>
</dbReference>
<keyword evidence="3 9" id="KW-0812">Transmembrane</keyword>
<feature type="domain" description="ABC transporter" evidence="10">
    <location>
        <begin position="507"/>
        <end position="748"/>
    </location>
</feature>
<evidence type="ECO:0000256" key="6">
    <source>
        <dbReference type="ARBA" id="ARBA00022989"/>
    </source>
</evidence>
<keyword evidence="13" id="KW-1185">Reference proteome</keyword>
<dbReference type="PANTHER" id="PTHR11384">
    <property type="entry name" value="ATP-BINDING CASSETTE, SUB-FAMILY D MEMBER"/>
    <property type="match status" value="1"/>
</dbReference>
<dbReference type="GO" id="GO:0005524">
    <property type="term" value="F:ATP binding"/>
    <property type="evidence" value="ECO:0007669"/>
    <property type="project" value="UniProtKB-KW"/>
</dbReference>
<dbReference type="Proteomes" id="UP001516023">
    <property type="component" value="Unassembled WGS sequence"/>
</dbReference>
<dbReference type="EMBL" id="JABMIG020000262">
    <property type="protein sequence ID" value="KAL3783376.1"/>
    <property type="molecule type" value="Genomic_DNA"/>
</dbReference>
<evidence type="ECO:0000256" key="4">
    <source>
        <dbReference type="ARBA" id="ARBA00022741"/>
    </source>
</evidence>